<dbReference type="EMBL" id="WRXN01000001">
    <property type="protein sequence ID" value="MVT06871.1"/>
    <property type="molecule type" value="Genomic_DNA"/>
</dbReference>
<reference evidence="2 3" key="1">
    <citation type="submission" date="2019-12" db="EMBL/GenBank/DDBJ databases">
        <title>Chitinophaga sp. strain ysch24 (GDMCC 1.1355), whole genome shotgun sequence.</title>
        <authorList>
            <person name="Zhang X."/>
        </authorList>
    </citation>
    <scope>NUCLEOTIDE SEQUENCE [LARGE SCALE GENOMIC DNA]</scope>
    <source>
        <strain evidence="3">ysch24</strain>
    </source>
</reference>
<comment type="caution">
    <text evidence="2">The sequence shown here is derived from an EMBL/GenBank/DDBJ whole genome shotgun (WGS) entry which is preliminary data.</text>
</comment>
<sequence length="146" mass="15953">MMFRLFLIPLSAILLASCSQAPSPGSAADSLYTFTVDKPCAVIFRPTGDKLRALKAAFGEKSFSGLMEVNNSTLIADSQFLASRGVKIFSTSLTHLKFVQPLGEPLFINLNHEKYAWEIFLYQGAGDPVKADLTDIEGAYRESGLK</sequence>
<organism evidence="2 3">
    <name type="scientific">Chitinophaga tropicalis</name>
    <dbReference type="NCBI Taxonomy" id="2683588"/>
    <lineage>
        <taxon>Bacteria</taxon>
        <taxon>Pseudomonadati</taxon>
        <taxon>Bacteroidota</taxon>
        <taxon>Chitinophagia</taxon>
        <taxon>Chitinophagales</taxon>
        <taxon>Chitinophagaceae</taxon>
        <taxon>Chitinophaga</taxon>
    </lineage>
</organism>
<dbReference type="PROSITE" id="PS51257">
    <property type="entry name" value="PROKAR_LIPOPROTEIN"/>
    <property type="match status" value="1"/>
</dbReference>
<evidence type="ECO:0000256" key="1">
    <source>
        <dbReference type="SAM" id="SignalP"/>
    </source>
</evidence>
<keyword evidence="3" id="KW-1185">Reference proteome</keyword>
<gene>
    <name evidence="2" type="ORF">GO493_01255</name>
</gene>
<protein>
    <recommendedName>
        <fullName evidence="4">Lipoprotein</fullName>
    </recommendedName>
</protein>
<keyword evidence="1" id="KW-0732">Signal</keyword>
<proteinExistence type="predicted"/>
<evidence type="ECO:0000313" key="3">
    <source>
        <dbReference type="Proteomes" id="UP000461730"/>
    </source>
</evidence>
<name>A0A7K1TXP1_9BACT</name>
<evidence type="ECO:0008006" key="4">
    <source>
        <dbReference type="Google" id="ProtNLM"/>
    </source>
</evidence>
<feature type="signal peptide" evidence="1">
    <location>
        <begin position="1"/>
        <end position="21"/>
    </location>
</feature>
<evidence type="ECO:0000313" key="2">
    <source>
        <dbReference type="EMBL" id="MVT06871.1"/>
    </source>
</evidence>
<dbReference type="Proteomes" id="UP000461730">
    <property type="component" value="Unassembled WGS sequence"/>
</dbReference>
<dbReference type="AlphaFoldDB" id="A0A7K1TXP1"/>
<feature type="chain" id="PRO_5029769974" description="Lipoprotein" evidence="1">
    <location>
        <begin position="22"/>
        <end position="146"/>
    </location>
</feature>
<accession>A0A7K1TXP1</accession>